<feature type="compositionally biased region" description="Basic and acidic residues" evidence="1">
    <location>
        <begin position="379"/>
        <end position="392"/>
    </location>
</feature>
<feature type="region of interest" description="Disordered" evidence="1">
    <location>
        <begin position="138"/>
        <end position="159"/>
    </location>
</feature>
<evidence type="ECO:0000313" key="3">
    <source>
        <dbReference type="Proteomes" id="UP000017559"/>
    </source>
</evidence>
<feature type="compositionally biased region" description="Low complexity" evidence="1">
    <location>
        <begin position="393"/>
        <end position="404"/>
    </location>
</feature>
<accession>V2WQF4</accession>
<feature type="compositionally biased region" description="Basic residues" evidence="1">
    <location>
        <begin position="405"/>
        <end position="415"/>
    </location>
</feature>
<dbReference type="KEGG" id="mrr:Moror_13538"/>
<name>V2WQF4_MONRO</name>
<dbReference type="OrthoDB" id="3219211at2759"/>
<dbReference type="Proteomes" id="UP000017559">
    <property type="component" value="Unassembled WGS sequence"/>
</dbReference>
<dbReference type="AlphaFoldDB" id="V2WQF4"/>
<evidence type="ECO:0000256" key="1">
    <source>
        <dbReference type="SAM" id="MobiDB-lite"/>
    </source>
</evidence>
<evidence type="ECO:0000313" key="2">
    <source>
        <dbReference type="EMBL" id="ESK83807.1"/>
    </source>
</evidence>
<comment type="caution">
    <text evidence="2">The sequence shown here is derived from an EMBL/GenBank/DDBJ whole genome shotgun (WGS) entry which is preliminary data.</text>
</comment>
<reference evidence="2 3" key="1">
    <citation type="journal article" date="2014" name="BMC Genomics">
        <title>Genome and secretome analysis of the hemibiotrophic fungal pathogen, Moniliophthora roreri, which causes frosty pod rot disease of cacao: mechanisms of the biotrophic and necrotrophic phases.</title>
        <authorList>
            <person name="Meinhardt L.W."/>
            <person name="Costa G.G.L."/>
            <person name="Thomazella D.P.T."/>
            <person name="Teixeira P.J.P.L."/>
            <person name="Carazzolle M.F."/>
            <person name="Schuster S.C."/>
            <person name="Carlson J.E."/>
            <person name="Guiltinan M.J."/>
            <person name="Mieczkowski P."/>
            <person name="Farmer A."/>
            <person name="Ramaraj T."/>
            <person name="Crozier J."/>
            <person name="Davis R.E."/>
            <person name="Shao J."/>
            <person name="Melnick R.L."/>
            <person name="Pereira G.A.G."/>
            <person name="Bailey B.A."/>
        </authorList>
    </citation>
    <scope>NUCLEOTIDE SEQUENCE [LARGE SCALE GENOMIC DNA]</scope>
    <source>
        <strain evidence="2 3">MCA 2997</strain>
    </source>
</reference>
<dbReference type="EMBL" id="AWSO01001440">
    <property type="protein sequence ID" value="ESK83807.1"/>
    <property type="molecule type" value="Genomic_DNA"/>
</dbReference>
<feature type="region of interest" description="Disordered" evidence="1">
    <location>
        <begin position="13"/>
        <end position="52"/>
    </location>
</feature>
<proteinExistence type="predicted"/>
<organism evidence="2 3">
    <name type="scientific">Moniliophthora roreri (strain MCA 2997)</name>
    <name type="common">Cocoa frosty pod rot fungus</name>
    <name type="synonym">Crinipellis roreri</name>
    <dbReference type="NCBI Taxonomy" id="1381753"/>
    <lineage>
        <taxon>Eukaryota</taxon>
        <taxon>Fungi</taxon>
        <taxon>Dikarya</taxon>
        <taxon>Basidiomycota</taxon>
        <taxon>Agaricomycotina</taxon>
        <taxon>Agaricomycetes</taxon>
        <taxon>Agaricomycetidae</taxon>
        <taxon>Agaricales</taxon>
        <taxon>Marasmiineae</taxon>
        <taxon>Marasmiaceae</taxon>
        <taxon>Moniliophthora</taxon>
    </lineage>
</organism>
<feature type="region of interest" description="Disordered" evidence="1">
    <location>
        <begin position="373"/>
        <end position="415"/>
    </location>
</feature>
<feature type="compositionally biased region" description="Polar residues" evidence="1">
    <location>
        <begin position="142"/>
        <end position="153"/>
    </location>
</feature>
<dbReference type="HOGENOM" id="CLU_040068_0_0_1"/>
<protein>
    <submittedName>
        <fullName evidence="2">Uncharacterized protein</fullName>
    </submittedName>
</protein>
<sequence length="415" mass="46688">MSSWIRNRVLSLSSDDSSDVDPNTISQRNSAGTSVHMGSASQVEVTHGTGRDEGLINIQVPKSFAENAAMKSLDALRKDLLDATEDLRRSQDKIQELHAELKIVKDSIAQNHKHEETMKEKLAEYETRISEAEKTIQELREGTTQNETSSGAPPQNGREKLKAKMIELPAFKGYRIQRGNLKAVSFIKMDSCFQMGWERDFEEKLNNAWASSANGTRGLKKFLYFPGLTFFVNEQHAITIAPKTQKNSKHNFSLLSSLDEMYGEERELFIDRDTAQSPSVNVFYAGRYRVVRLNDSHLKSVGYTNSFNREFGFQLHHIIPIVVGAQTQKPLLREDEIRKLVASGDIKLEFIGLQCVGFERELYHAVTTTTPITVPKAEPQSEAKRQREDDSISAKAAGGSSSSHGRPKKKKQKRV</sequence>
<keyword evidence="3" id="KW-1185">Reference proteome</keyword>
<feature type="compositionally biased region" description="Polar residues" evidence="1">
    <location>
        <begin position="23"/>
        <end position="33"/>
    </location>
</feature>
<gene>
    <name evidence="2" type="ORF">Moror_13538</name>
</gene>